<proteinExistence type="predicted"/>
<reference evidence="1" key="2">
    <citation type="submission" date="2017-12" db="EMBL/GenBank/DDBJ databases">
        <title>Coralsnake Venomics: Analyses of Venom Gland Transcriptomes and Proteomes of Six Brazilian Taxa.</title>
        <authorList>
            <person name="Aird S.D."/>
            <person name="Jorge da Silva N."/>
            <person name="Qiu L."/>
            <person name="Villar-Briones A."/>
            <person name="Aparecida-Saddi V."/>
            <person name="Campos-Telles M.P."/>
            <person name="Grau M."/>
            <person name="Mikheyev A.S."/>
        </authorList>
    </citation>
    <scope>NUCLEOTIDE SEQUENCE</scope>
    <source>
        <tissue evidence="1">Venom_gland</tissue>
    </source>
</reference>
<name>A0A2H6N8J0_9SAUR</name>
<accession>A0A2H6N8J0</accession>
<sequence>MCSTGVPKTRAAAHYGALSCLELGCRSGWESTCACPLVRAVGNVRLCTICMEPSPFPPFPTKLERLGNSRGQESPTSGLWPITDLELFGIGPQKCQVSDHSKLHPHLLKTIPSPYPHWFSKPETLMNSLLKDKKLKISPKRSSILDGNASMWFS</sequence>
<evidence type="ECO:0000313" key="1">
    <source>
        <dbReference type="EMBL" id="LAA26949.1"/>
    </source>
</evidence>
<protein>
    <submittedName>
        <fullName evidence="1">Uncharacterized protein</fullName>
    </submittedName>
</protein>
<organism evidence="1">
    <name type="scientific">Micrurus carvalhoi</name>
    <dbReference type="NCBI Taxonomy" id="3147026"/>
    <lineage>
        <taxon>Eukaryota</taxon>
        <taxon>Metazoa</taxon>
        <taxon>Chordata</taxon>
        <taxon>Craniata</taxon>
        <taxon>Vertebrata</taxon>
        <taxon>Euteleostomi</taxon>
        <taxon>Lepidosauria</taxon>
        <taxon>Squamata</taxon>
        <taxon>Bifurcata</taxon>
        <taxon>Unidentata</taxon>
        <taxon>Episquamata</taxon>
        <taxon>Toxicofera</taxon>
        <taxon>Serpentes</taxon>
        <taxon>Colubroidea</taxon>
        <taxon>Elapidae</taxon>
        <taxon>Elapinae</taxon>
        <taxon>Micrurus</taxon>
    </lineage>
</organism>
<dbReference type="AlphaFoldDB" id="A0A2H6N8J0"/>
<reference evidence="1" key="1">
    <citation type="submission" date="2017-07" db="EMBL/GenBank/DDBJ databases">
        <authorList>
            <person name="Mikheyev A."/>
            <person name="Grau M."/>
        </authorList>
    </citation>
    <scope>NUCLEOTIDE SEQUENCE</scope>
    <source>
        <tissue evidence="1">Venom_gland</tissue>
    </source>
</reference>
<dbReference type="EMBL" id="IACI01068333">
    <property type="protein sequence ID" value="LAA26949.1"/>
    <property type="molecule type" value="Transcribed_RNA"/>
</dbReference>